<comment type="caution">
    <text evidence="19">The sequence shown here is derived from an EMBL/GenBank/DDBJ whole genome shotgun (WGS) entry which is preliminary data.</text>
</comment>
<comment type="subcellular location">
    <subcellularLocation>
        <location evidence="3">Cell membrane</location>
        <topology evidence="3">Peripheral membrane protein</topology>
        <orientation evidence="3">Cytoplasmic side</orientation>
    </subcellularLocation>
    <subcellularLocation>
        <location evidence="2">Cytoplasm</location>
        <location evidence="2">Cytoskeleton</location>
        <location evidence="2">Actin patch</location>
    </subcellularLocation>
    <subcellularLocation>
        <location evidence="1">Endosome membrane</location>
        <topology evidence="1">Peripheral membrane protein</topology>
        <orientation evidence="1">Cytoplasmic side</orientation>
    </subcellularLocation>
</comment>
<dbReference type="PROSITE" id="PS50030">
    <property type="entry name" value="UBA"/>
    <property type="match status" value="1"/>
</dbReference>
<evidence type="ECO:0000256" key="11">
    <source>
        <dbReference type="ARBA" id="ARBA00023203"/>
    </source>
</evidence>
<feature type="compositionally biased region" description="Basic and acidic residues" evidence="15">
    <location>
        <begin position="1066"/>
        <end position="1091"/>
    </location>
</feature>
<feature type="region of interest" description="Disordered" evidence="15">
    <location>
        <begin position="397"/>
        <end position="518"/>
    </location>
</feature>
<keyword evidence="8" id="KW-0967">Endosome</keyword>
<dbReference type="PROSITE" id="PS50031">
    <property type="entry name" value="EH"/>
    <property type="match status" value="3"/>
</dbReference>
<comment type="subunit">
    <text evidence="4">Component of the PAN1 actin cytoskeleton-regulatory complex.</text>
</comment>
<evidence type="ECO:0000256" key="12">
    <source>
        <dbReference type="ARBA" id="ARBA00023212"/>
    </source>
</evidence>
<evidence type="ECO:0000256" key="3">
    <source>
        <dbReference type="ARBA" id="ARBA00004413"/>
    </source>
</evidence>
<dbReference type="InterPro" id="IPR000261">
    <property type="entry name" value="EH_dom"/>
</dbReference>
<evidence type="ECO:0000256" key="6">
    <source>
        <dbReference type="ARBA" id="ARBA00017312"/>
    </source>
</evidence>
<evidence type="ECO:0000256" key="14">
    <source>
        <dbReference type="ARBA" id="ARBA00032224"/>
    </source>
</evidence>
<feature type="compositionally biased region" description="Polar residues" evidence="15">
    <location>
        <begin position="882"/>
        <end position="902"/>
    </location>
</feature>
<evidence type="ECO:0000256" key="8">
    <source>
        <dbReference type="ARBA" id="ARBA00022753"/>
    </source>
</evidence>
<feature type="domain" description="EF-hand" evidence="18">
    <location>
        <begin position="332"/>
        <end position="367"/>
    </location>
</feature>
<dbReference type="PANTHER" id="PTHR11216:SF170">
    <property type="entry name" value="DYNAMIN ASSOCIATED PROTEIN 160, ISOFORM D"/>
    <property type="match status" value="1"/>
</dbReference>
<dbReference type="SMART" id="SM00027">
    <property type="entry name" value="EH"/>
    <property type="match status" value="3"/>
</dbReference>
<dbReference type="PANTHER" id="PTHR11216">
    <property type="entry name" value="EH DOMAIN"/>
    <property type="match status" value="1"/>
</dbReference>
<reference evidence="19" key="1">
    <citation type="submission" date="2022-11" db="EMBL/GenBank/DDBJ databases">
        <authorList>
            <person name="Petersen C."/>
        </authorList>
    </citation>
    <scope>NUCLEOTIDE SEQUENCE</scope>
    <source>
        <strain evidence="19">IBT 26290</strain>
    </source>
</reference>
<dbReference type="CDD" id="cd00052">
    <property type="entry name" value="EH"/>
    <property type="match status" value="3"/>
</dbReference>
<organism evidence="19 20">
    <name type="scientific">Penicillium canariense</name>
    <dbReference type="NCBI Taxonomy" id="189055"/>
    <lineage>
        <taxon>Eukaryota</taxon>
        <taxon>Fungi</taxon>
        <taxon>Dikarya</taxon>
        <taxon>Ascomycota</taxon>
        <taxon>Pezizomycotina</taxon>
        <taxon>Eurotiomycetes</taxon>
        <taxon>Eurotiomycetidae</taxon>
        <taxon>Eurotiales</taxon>
        <taxon>Aspergillaceae</taxon>
        <taxon>Penicillium</taxon>
    </lineage>
</organism>
<keyword evidence="20" id="KW-1185">Reference proteome</keyword>
<evidence type="ECO:0000256" key="1">
    <source>
        <dbReference type="ARBA" id="ARBA00004125"/>
    </source>
</evidence>
<feature type="compositionally biased region" description="Polar residues" evidence="15">
    <location>
        <begin position="708"/>
        <end position="731"/>
    </location>
</feature>
<gene>
    <name evidence="19" type="ORF">N7482_003325</name>
</gene>
<evidence type="ECO:0000256" key="4">
    <source>
        <dbReference type="ARBA" id="ARBA00011159"/>
    </source>
</evidence>
<feature type="compositionally biased region" description="Low complexity" evidence="15">
    <location>
        <begin position="1187"/>
        <end position="1201"/>
    </location>
</feature>
<dbReference type="GeneID" id="81424626"/>
<reference evidence="19" key="2">
    <citation type="journal article" date="2023" name="IMA Fungus">
        <title>Comparative genomic study of the Penicillium genus elucidates a diverse pangenome and 15 lateral gene transfer events.</title>
        <authorList>
            <person name="Petersen C."/>
            <person name="Sorensen T."/>
            <person name="Nielsen M.R."/>
            <person name="Sondergaard T.E."/>
            <person name="Sorensen J.L."/>
            <person name="Fitzpatrick D.A."/>
            <person name="Frisvad J.C."/>
            <person name="Nielsen K.L."/>
        </authorList>
    </citation>
    <scope>NUCLEOTIDE SEQUENCE</scope>
    <source>
        <strain evidence="19">IBT 26290</strain>
    </source>
</reference>
<feature type="region of interest" description="Disordered" evidence="15">
    <location>
        <begin position="770"/>
        <end position="1266"/>
    </location>
</feature>
<dbReference type="GO" id="GO:0003779">
    <property type="term" value="F:actin binding"/>
    <property type="evidence" value="ECO:0007669"/>
    <property type="project" value="UniProtKB-KW"/>
</dbReference>
<dbReference type="Gene3D" id="1.10.238.10">
    <property type="entry name" value="EF-hand"/>
    <property type="match status" value="3"/>
</dbReference>
<dbReference type="PROSITE" id="PS50222">
    <property type="entry name" value="EF_HAND_2"/>
    <property type="match status" value="1"/>
</dbReference>
<evidence type="ECO:0000256" key="7">
    <source>
        <dbReference type="ARBA" id="ARBA00022583"/>
    </source>
</evidence>
<dbReference type="InterPro" id="IPR011992">
    <property type="entry name" value="EF-hand-dom_pair"/>
</dbReference>
<evidence type="ECO:0000256" key="5">
    <source>
        <dbReference type="ARBA" id="ARBA00013889"/>
    </source>
</evidence>
<dbReference type="GO" id="GO:0016197">
    <property type="term" value="P:endosomal transport"/>
    <property type="evidence" value="ECO:0007669"/>
    <property type="project" value="TreeGrafter"/>
</dbReference>
<evidence type="ECO:0000256" key="15">
    <source>
        <dbReference type="SAM" id="MobiDB-lite"/>
    </source>
</evidence>
<dbReference type="Gene3D" id="1.10.8.10">
    <property type="entry name" value="DNA helicase RuvA subunit, C-terminal domain"/>
    <property type="match status" value="1"/>
</dbReference>
<dbReference type="InterPro" id="IPR015940">
    <property type="entry name" value="UBA"/>
</dbReference>
<dbReference type="InterPro" id="IPR009060">
    <property type="entry name" value="UBA-like_sf"/>
</dbReference>
<feature type="region of interest" description="Disordered" evidence="15">
    <location>
        <begin position="244"/>
        <end position="277"/>
    </location>
</feature>
<feature type="region of interest" description="Disordered" evidence="15">
    <location>
        <begin position="677"/>
        <end position="741"/>
    </location>
</feature>
<evidence type="ECO:0000313" key="20">
    <source>
        <dbReference type="Proteomes" id="UP001149163"/>
    </source>
</evidence>
<comment type="function">
    <text evidence="13">Component of the PAN1 actin cytoskeleton-regulatory complex required for the internalization of endosomes during actin-coupled endocytosis. The complex links the site of endocytosis to the cell membrane-associated actin cytoskeleton. Mediates uptake of external molecules and vacuolar degradation of plasma membrane proteins. Plays a role in the proper organization of the cell membrane-associated actin cytoskeleton and promotes its destabilization.</text>
</comment>
<dbReference type="SUPFAM" id="SSF46934">
    <property type="entry name" value="UBA-like"/>
    <property type="match status" value="1"/>
</dbReference>
<feature type="compositionally biased region" description="Polar residues" evidence="15">
    <location>
        <begin position="263"/>
        <end position="276"/>
    </location>
</feature>
<keyword evidence="7" id="KW-0254">Endocytosis</keyword>
<evidence type="ECO:0000256" key="10">
    <source>
        <dbReference type="ARBA" id="ARBA00023054"/>
    </source>
</evidence>
<evidence type="ECO:0000256" key="9">
    <source>
        <dbReference type="ARBA" id="ARBA00022837"/>
    </source>
</evidence>
<feature type="compositionally biased region" description="Polar residues" evidence="15">
    <location>
        <begin position="688"/>
        <end position="697"/>
    </location>
</feature>
<dbReference type="GO" id="GO:0030479">
    <property type="term" value="C:actin cortical patch"/>
    <property type="evidence" value="ECO:0007669"/>
    <property type="project" value="UniProtKB-SubCell"/>
</dbReference>
<feature type="compositionally biased region" description="Gly residues" evidence="15">
    <location>
        <begin position="857"/>
        <end position="866"/>
    </location>
</feature>
<name>A0A9W9I656_9EURO</name>
<dbReference type="SMART" id="SM00054">
    <property type="entry name" value="EFh"/>
    <property type="match status" value="4"/>
</dbReference>
<evidence type="ECO:0000259" key="16">
    <source>
        <dbReference type="PROSITE" id="PS50030"/>
    </source>
</evidence>
<proteinExistence type="predicted"/>
<dbReference type="GO" id="GO:0010008">
    <property type="term" value="C:endosome membrane"/>
    <property type="evidence" value="ECO:0007669"/>
    <property type="project" value="UniProtKB-SubCell"/>
</dbReference>
<dbReference type="Pfam" id="PF00627">
    <property type="entry name" value="UBA"/>
    <property type="match status" value="1"/>
</dbReference>
<keyword evidence="12" id="KW-0963">Cytoplasm</keyword>
<feature type="compositionally biased region" description="Polar residues" evidence="15">
    <location>
        <begin position="1205"/>
        <end position="1224"/>
    </location>
</feature>
<feature type="compositionally biased region" description="Acidic residues" evidence="15">
    <location>
        <begin position="1152"/>
        <end position="1164"/>
    </location>
</feature>
<sequence length="1308" mass="138094">MADTPQEGCRELRFPSPPLAQRSLRIACTPDTGLIIAYLAAQRHPNLNLTAEEKRVFYQLFQVADTTNLGVITGEIAVPFFEKTHLPSGTLGEIWQIADKENRGLLTPSGFGIVLRLIGHAQAGRTPSDELALQRTGAPIRVPPLQPEDAHKFLSLFEKSDVSNGMISGEIAKQIFERARLPNEVLGRIWNLADTKQRGALDGTDFIIAMHLLTSFKSGALRGIPQTLPPGLYDAAARRGSGRGSFGARADVPPVPSIPKQFTGPQRTSSPMSPTTGRPAFGGPLSAQSTGDWLISPQEKAHFDGIFETVDTSRAGLITGDQAVAFFMKAQLSEEVLAQIWDLADIDADGQLNRDEFAVAMYLVRLQRSGKDPLPLVLPPALIPPSMRRQAPIPAVATAPAPAPAPAPVPRSAADDLFGLDSPAPPVAQTQFPQSTGGSNAAFHTPSSPASRASPPMGSSTFRPFIPTSTFGQSLQPQATGASAGTPIAARSPPPPPDDLLGDNDPEESKKLTQETSDLANLSNQIGSLAKEMHTVQEKRTSAEQNLSQTSQQKRDFEARLAQARAMYEQEVTNFKALEERLKASQAETTKLQQDYALIEGSRQDLQNQYTQVSAALAADQQENASLKEKIRQANAEVAQLKPALEKARSDARQQKGLVAINKKQLVTVEGERDKIQGEMDSLARDTPQYTEDSGTPVSAAAEIASPAVSTASQNTNPFFRRTATGSSSERALSPPPTNDHQKAFDSLFGQSFAAPLAAGPPFTSFRAESPQAITKSPVTSNLPTPSVSPPPGSLPGAFPGLASEIPPPGFLPGAFPGLASEIPPPSQSRQLTPNFLPFGEARSVTSSTMVSPPGSRFGGPDGSGLGTPSQVASDQGGPPSLTASSEYSRAPTSTIEGTPTHSPFEEIPTASETVAAAPAIAPIEQATSAISPTSTGNQETAKDLSFDELFGSKAHKRSESQKENDFEEAFATMGLPGAEKTNGAAAAATPSEFPPIQELHHEEDEDESSDDEGPLGFDDNFTPVSPTTTKKEKQSDSIDAAQLAAFPAPGTAQPPAADAQVSPPKYDDSIANDDTHMPPEFDGLLPERADPTVAPDAPHSVESSTGAPVIANEPQRDSVSEAVPAPARGAKTGGPDFEAAFAGLDLAPATEAEDDEDDEDEPESHEKKNTSDFDFSFDSPSQNKHGASSSSDAGQAGSSDFFSFDNNVQAATTQPAISPNGGNSKAAGHDWDALFAPLDGAKPAADQTANGASSKPPGWALNTDSGEDDLILQRLTGMGFPRDDSLAALEKFDYNLDKAADYLTSKP</sequence>
<dbReference type="SUPFAM" id="SSF47473">
    <property type="entry name" value="EF-hand"/>
    <property type="match status" value="3"/>
</dbReference>
<feature type="compositionally biased region" description="Polar residues" evidence="15">
    <location>
        <begin position="428"/>
        <end position="439"/>
    </location>
</feature>
<evidence type="ECO:0000313" key="19">
    <source>
        <dbReference type="EMBL" id="KAJ5167731.1"/>
    </source>
</evidence>
<keyword evidence="10" id="KW-0175">Coiled coil</keyword>
<dbReference type="Proteomes" id="UP001149163">
    <property type="component" value="Unassembled WGS sequence"/>
</dbReference>
<evidence type="ECO:0000259" key="18">
    <source>
        <dbReference type="PROSITE" id="PS50222"/>
    </source>
</evidence>
<feature type="domain" description="UBA" evidence="16">
    <location>
        <begin position="1267"/>
        <end position="1307"/>
    </location>
</feature>
<feature type="domain" description="EH" evidence="17">
    <location>
        <begin position="299"/>
        <end position="389"/>
    </location>
</feature>
<feature type="domain" description="EH" evidence="17">
    <location>
        <begin position="149"/>
        <end position="239"/>
    </location>
</feature>
<feature type="compositionally biased region" description="Low complexity" evidence="15">
    <location>
        <begin position="777"/>
        <end position="786"/>
    </location>
</feature>
<dbReference type="CDD" id="cd14270">
    <property type="entry name" value="UBA"/>
    <property type="match status" value="1"/>
</dbReference>
<dbReference type="GO" id="GO:0005886">
    <property type="term" value="C:plasma membrane"/>
    <property type="evidence" value="ECO:0007669"/>
    <property type="project" value="UniProtKB-SubCell"/>
</dbReference>
<accession>A0A9W9I656</accession>
<dbReference type="GO" id="GO:0006897">
    <property type="term" value="P:endocytosis"/>
    <property type="evidence" value="ECO:0007669"/>
    <property type="project" value="UniProtKB-KW"/>
</dbReference>
<feature type="compositionally biased region" description="Polar residues" evidence="15">
    <location>
        <begin position="467"/>
        <end position="483"/>
    </location>
</feature>
<dbReference type="SMART" id="SM00165">
    <property type="entry name" value="UBA"/>
    <property type="match status" value="1"/>
</dbReference>
<dbReference type="GO" id="GO:0005509">
    <property type="term" value="F:calcium ion binding"/>
    <property type="evidence" value="ECO:0007669"/>
    <property type="project" value="InterPro"/>
</dbReference>
<keyword evidence="11" id="KW-0009">Actin-binding</keyword>
<dbReference type="Pfam" id="PF12763">
    <property type="entry name" value="EH"/>
    <property type="match status" value="3"/>
</dbReference>
<dbReference type="InterPro" id="IPR018247">
    <property type="entry name" value="EF_Hand_1_Ca_BS"/>
</dbReference>
<protein>
    <recommendedName>
        <fullName evidence="6">Actin cytoskeleton-regulatory complex protein END3</fullName>
    </recommendedName>
    <alternativeName>
        <fullName evidence="5">Actin cytoskeleton-regulatory complex protein end3</fullName>
    </alternativeName>
    <alternativeName>
        <fullName evidence="14">Cytoskeletal adapter protein sagA</fullName>
    </alternativeName>
</protein>
<feature type="compositionally biased region" description="Acidic residues" evidence="15">
    <location>
        <begin position="1004"/>
        <end position="1014"/>
    </location>
</feature>
<dbReference type="RefSeq" id="XP_056544192.1">
    <property type="nucleotide sequence ID" value="XM_056685450.1"/>
</dbReference>
<evidence type="ECO:0000259" key="17">
    <source>
        <dbReference type="PROSITE" id="PS50031"/>
    </source>
</evidence>
<dbReference type="InterPro" id="IPR002048">
    <property type="entry name" value="EF_hand_dom"/>
</dbReference>
<evidence type="ECO:0000256" key="13">
    <source>
        <dbReference type="ARBA" id="ARBA00025194"/>
    </source>
</evidence>
<dbReference type="OrthoDB" id="524326at2759"/>
<evidence type="ECO:0000256" key="2">
    <source>
        <dbReference type="ARBA" id="ARBA00004134"/>
    </source>
</evidence>
<feature type="domain" description="EH" evidence="17">
    <location>
        <begin position="53"/>
        <end position="144"/>
    </location>
</feature>
<dbReference type="SUPFAM" id="SSF57997">
    <property type="entry name" value="Tropomyosin"/>
    <property type="match status" value="1"/>
</dbReference>
<dbReference type="PROSITE" id="PS00018">
    <property type="entry name" value="EF_HAND_1"/>
    <property type="match status" value="1"/>
</dbReference>
<feature type="compositionally biased region" description="Polar residues" evidence="15">
    <location>
        <begin position="926"/>
        <end position="940"/>
    </location>
</feature>
<keyword evidence="9" id="KW-0106">Calcium</keyword>
<feature type="compositionally biased region" description="Low complexity" evidence="15">
    <location>
        <begin position="446"/>
        <end position="460"/>
    </location>
</feature>
<keyword evidence="12" id="KW-0206">Cytoskeleton</keyword>
<dbReference type="EMBL" id="JAPQKN010000002">
    <property type="protein sequence ID" value="KAJ5167731.1"/>
    <property type="molecule type" value="Genomic_DNA"/>
</dbReference>